<dbReference type="OrthoDB" id="9801609at2"/>
<dbReference type="Gene3D" id="3.40.50.2000">
    <property type="entry name" value="Glycogen Phosphorylase B"/>
    <property type="match status" value="2"/>
</dbReference>
<accession>A0A1M5GGF1</accession>
<organism evidence="4 5">
    <name type="scientific">Flavisolibacter ginsengisoli DSM 18119</name>
    <dbReference type="NCBI Taxonomy" id="1121884"/>
    <lineage>
        <taxon>Bacteria</taxon>
        <taxon>Pseudomonadati</taxon>
        <taxon>Bacteroidota</taxon>
        <taxon>Chitinophagia</taxon>
        <taxon>Chitinophagales</taxon>
        <taxon>Chitinophagaceae</taxon>
        <taxon>Flavisolibacter</taxon>
    </lineage>
</organism>
<feature type="domain" description="Glycosyltransferase subfamily 4-like N-terminal" evidence="3">
    <location>
        <begin position="17"/>
        <end position="176"/>
    </location>
</feature>
<dbReference type="STRING" id="1121884.SAMN02745131_04144"/>
<protein>
    <submittedName>
        <fullName evidence="4">Glycosyltransferase involved in cell wall bisynthesis</fullName>
    </submittedName>
</protein>
<dbReference type="SUPFAM" id="SSF53756">
    <property type="entry name" value="UDP-Glycosyltransferase/glycogen phosphorylase"/>
    <property type="match status" value="1"/>
</dbReference>
<dbReference type="GO" id="GO:0016757">
    <property type="term" value="F:glycosyltransferase activity"/>
    <property type="evidence" value="ECO:0007669"/>
    <property type="project" value="InterPro"/>
</dbReference>
<dbReference type="Pfam" id="PF00534">
    <property type="entry name" value="Glycos_transf_1"/>
    <property type="match status" value="1"/>
</dbReference>
<dbReference type="CDD" id="cd03809">
    <property type="entry name" value="GT4_MtfB-like"/>
    <property type="match status" value="1"/>
</dbReference>
<dbReference type="RefSeq" id="WP_072837250.1">
    <property type="nucleotide sequence ID" value="NZ_FQUU01000032.1"/>
</dbReference>
<proteinExistence type="predicted"/>
<evidence type="ECO:0000259" key="3">
    <source>
        <dbReference type="Pfam" id="PF13439"/>
    </source>
</evidence>
<feature type="domain" description="Glycosyl transferase family 1" evidence="2">
    <location>
        <begin position="194"/>
        <end position="352"/>
    </location>
</feature>
<dbReference type="AlphaFoldDB" id="A0A1M5GGF1"/>
<dbReference type="PANTHER" id="PTHR46401">
    <property type="entry name" value="GLYCOSYLTRANSFERASE WBBK-RELATED"/>
    <property type="match status" value="1"/>
</dbReference>
<evidence type="ECO:0000313" key="5">
    <source>
        <dbReference type="Proteomes" id="UP000184048"/>
    </source>
</evidence>
<dbReference type="InterPro" id="IPR028098">
    <property type="entry name" value="Glyco_trans_4-like_N"/>
</dbReference>
<dbReference type="Pfam" id="PF13439">
    <property type="entry name" value="Glyco_transf_4"/>
    <property type="match status" value="1"/>
</dbReference>
<dbReference type="EMBL" id="FQUU01000032">
    <property type="protein sequence ID" value="SHG02793.1"/>
    <property type="molecule type" value="Genomic_DNA"/>
</dbReference>
<sequence>MRIGIEAQRIFRPKKHGMDVVAIELIKNLQQLDYKNEYVIFSRKGVDDNTIVETSNFTLDKFSALTYVDWEQFQLPGKLKSRKIDLLHCTANTAPLKCSIPLLLTLHDIIYLENVDFKGTAYQNLGNLYRRWLVPKIVNKASLILTVSEFEKQNILERLPSTEGKVQVLYNGVSPQFNNNYSQKQVEELRTEFNLPAQFVMFLGNTAPKKNTLNVIKAYVDLCLKHENKIPLVLLDYKKELVIRILEELKQPGLIDMFIFPGYVPHHKIPLVYNAATLFLYPSLRESFGLPILEAMACGTPVITSSTSSMPEIAGDAALLVDPYKPAELTAAMHKSLTNNNLLADLKERGLKRASCFTWKASAEKLLQIYESLR</sequence>
<evidence type="ECO:0000259" key="2">
    <source>
        <dbReference type="Pfam" id="PF00534"/>
    </source>
</evidence>
<keyword evidence="5" id="KW-1185">Reference proteome</keyword>
<dbReference type="InterPro" id="IPR001296">
    <property type="entry name" value="Glyco_trans_1"/>
</dbReference>
<evidence type="ECO:0000313" key="4">
    <source>
        <dbReference type="EMBL" id="SHG02793.1"/>
    </source>
</evidence>
<name>A0A1M5GGF1_9BACT</name>
<dbReference type="Proteomes" id="UP000184048">
    <property type="component" value="Unassembled WGS sequence"/>
</dbReference>
<keyword evidence="1 4" id="KW-0808">Transferase</keyword>
<gene>
    <name evidence="4" type="ORF">SAMN02745131_04144</name>
</gene>
<evidence type="ECO:0000256" key="1">
    <source>
        <dbReference type="ARBA" id="ARBA00022679"/>
    </source>
</evidence>
<dbReference type="PANTHER" id="PTHR46401:SF2">
    <property type="entry name" value="GLYCOSYLTRANSFERASE WBBK-RELATED"/>
    <property type="match status" value="1"/>
</dbReference>
<reference evidence="4 5" key="1">
    <citation type="submission" date="2016-11" db="EMBL/GenBank/DDBJ databases">
        <authorList>
            <person name="Jaros S."/>
            <person name="Januszkiewicz K."/>
            <person name="Wedrychowicz H."/>
        </authorList>
    </citation>
    <scope>NUCLEOTIDE SEQUENCE [LARGE SCALE GENOMIC DNA]</scope>
    <source>
        <strain evidence="4 5">DSM 18119</strain>
    </source>
</reference>
<dbReference type="GO" id="GO:0009103">
    <property type="term" value="P:lipopolysaccharide biosynthetic process"/>
    <property type="evidence" value="ECO:0007669"/>
    <property type="project" value="TreeGrafter"/>
</dbReference>